<feature type="region of interest" description="Disordered" evidence="5">
    <location>
        <begin position="130"/>
        <end position="276"/>
    </location>
</feature>
<feature type="compositionally biased region" description="Low complexity" evidence="5">
    <location>
        <begin position="218"/>
        <end position="267"/>
    </location>
</feature>
<dbReference type="InterPro" id="IPR036388">
    <property type="entry name" value="WH-like_DNA-bd_sf"/>
</dbReference>
<evidence type="ECO:0000256" key="2">
    <source>
        <dbReference type="ARBA" id="ARBA00023125"/>
    </source>
</evidence>
<sequence>MPPKKTVSVEIPDVEQPSTEEKKPSRKGGKHSENDSVADEPTEEAVTRKPSAHPSTMEMVKEAVKALDTRKGSSAQAIRRYILEHYPSMDQIRLKYMLRRALAKGLENGVLVRPLNSTANGAQGRFRLAPRGKAKAQKGTENADPNVEKPKVKTKAKGTGSAKPKPVAKKLVHEDSGTTLASKVAPAKKPKKAAGVTKAKDAVPKSKVGSKMRKAKATAKSPAKATAKSPAKATAKSPAKATAKSPAKTTAKSPAKQLAGPGGAAAKKLGKGKKKV</sequence>
<keyword evidence="3 4" id="KW-0539">Nucleus</keyword>
<evidence type="ECO:0000256" key="4">
    <source>
        <dbReference type="RuleBase" id="RU003894"/>
    </source>
</evidence>
<dbReference type="GO" id="GO:0006334">
    <property type="term" value="P:nucleosome assembly"/>
    <property type="evidence" value="ECO:0007669"/>
    <property type="project" value="InterPro"/>
</dbReference>
<evidence type="ECO:0000256" key="3">
    <source>
        <dbReference type="ARBA" id="ARBA00023242"/>
    </source>
</evidence>
<organism evidence="7 8">
    <name type="scientific">Conger conger</name>
    <name type="common">Conger eel</name>
    <name type="synonym">Muraena conger</name>
    <dbReference type="NCBI Taxonomy" id="82655"/>
    <lineage>
        <taxon>Eukaryota</taxon>
        <taxon>Metazoa</taxon>
        <taxon>Chordata</taxon>
        <taxon>Craniata</taxon>
        <taxon>Vertebrata</taxon>
        <taxon>Euteleostomi</taxon>
        <taxon>Actinopterygii</taxon>
        <taxon>Neopterygii</taxon>
        <taxon>Teleostei</taxon>
        <taxon>Anguilliformes</taxon>
        <taxon>Congridae</taxon>
        <taxon>Conger</taxon>
    </lineage>
</organism>
<dbReference type="InterPro" id="IPR036390">
    <property type="entry name" value="WH_DNA-bd_sf"/>
</dbReference>
<evidence type="ECO:0000313" key="7">
    <source>
        <dbReference type="EMBL" id="KAJ8258880.1"/>
    </source>
</evidence>
<dbReference type="EMBL" id="JAFJMO010000013">
    <property type="protein sequence ID" value="KAJ8258880.1"/>
    <property type="molecule type" value="Genomic_DNA"/>
</dbReference>
<dbReference type="InterPro" id="IPR005818">
    <property type="entry name" value="Histone_H1/H5_H15"/>
</dbReference>
<dbReference type="FunFam" id="1.10.10.10:FF:000393">
    <property type="entry name" value="Oocyte-specific H1 histone"/>
    <property type="match status" value="1"/>
</dbReference>
<dbReference type="GO" id="GO:0003677">
    <property type="term" value="F:DNA binding"/>
    <property type="evidence" value="ECO:0007669"/>
    <property type="project" value="UniProtKB-KW"/>
</dbReference>
<feature type="compositionally biased region" description="Basic residues" evidence="5">
    <location>
        <begin position="208"/>
        <end position="217"/>
    </location>
</feature>
<proteinExistence type="inferred from homology"/>
<protein>
    <recommendedName>
        <fullName evidence="6">H15 domain-containing protein</fullName>
    </recommendedName>
</protein>
<comment type="subcellular location">
    <subcellularLocation>
        <location evidence="4">Nucleus</location>
    </subcellularLocation>
</comment>
<dbReference type="PROSITE" id="PS51504">
    <property type="entry name" value="H15"/>
    <property type="match status" value="1"/>
</dbReference>
<dbReference type="GO" id="GO:0030527">
    <property type="term" value="F:structural constituent of chromatin"/>
    <property type="evidence" value="ECO:0007669"/>
    <property type="project" value="InterPro"/>
</dbReference>
<dbReference type="Proteomes" id="UP001152803">
    <property type="component" value="Unassembled WGS sequence"/>
</dbReference>
<dbReference type="OrthoDB" id="1110759at2759"/>
<gene>
    <name evidence="7" type="ORF">COCON_G00178920</name>
</gene>
<dbReference type="SMART" id="SM00526">
    <property type="entry name" value="H15"/>
    <property type="match status" value="1"/>
</dbReference>
<evidence type="ECO:0000256" key="1">
    <source>
        <dbReference type="ARBA" id="ARBA00022454"/>
    </source>
</evidence>
<dbReference type="SUPFAM" id="SSF46785">
    <property type="entry name" value="Winged helix' DNA-binding domain"/>
    <property type="match status" value="1"/>
</dbReference>
<comment type="similarity">
    <text evidence="4">Belongs to the histone H1/H5 family.</text>
</comment>
<dbReference type="GO" id="GO:0000786">
    <property type="term" value="C:nucleosome"/>
    <property type="evidence" value="ECO:0007669"/>
    <property type="project" value="InterPro"/>
</dbReference>
<reference evidence="7" key="1">
    <citation type="journal article" date="2023" name="Science">
        <title>Genome structures resolve the early diversification of teleost fishes.</title>
        <authorList>
            <person name="Parey E."/>
            <person name="Louis A."/>
            <person name="Montfort J."/>
            <person name="Bouchez O."/>
            <person name="Roques C."/>
            <person name="Iampietro C."/>
            <person name="Lluch J."/>
            <person name="Castinel A."/>
            <person name="Donnadieu C."/>
            <person name="Desvignes T."/>
            <person name="Floi Bucao C."/>
            <person name="Jouanno E."/>
            <person name="Wen M."/>
            <person name="Mejri S."/>
            <person name="Dirks R."/>
            <person name="Jansen H."/>
            <person name="Henkel C."/>
            <person name="Chen W.J."/>
            <person name="Zahm M."/>
            <person name="Cabau C."/>
            <person name="Klopp C."/>
            <person name="Thompson A.W."/>
            <person name="Robinson-Rechavi M."/>
            <person name="Braasch I."/>
            <person name="Lecointre G."/>
            <person name="Bobe J."/>
            <person name="Postlethwait J.H."/>
            <person name="Berthelot C."/>
            <person name="Roest Crollius H."/>
            <person name="Guiguen Y."/>
        </authorList>
    </citation>
    <scope>NUCLEOTIDE SEQUENCE</scope>
    <source>
        <strain evidence="7">Concon-B</strain>
    </source>
</reference>
<feature type="domain" description="H15" evidence="6">
    <location>
        <begin position="52"/>
        <end position="130"/>
    </location>
</feature>
<keyword evidence="8" id="KW-1185">Reference proteome</keyword>
<dbReference type="PRINTS" id="PR00624">
    <property type="entry name" value="HISTONEH5"/>
</dbReference>
<evidence type="ECO:0000313" key="8">
    <source>
        <dbReference type="Proteomes" id="UP001152803"/>
    </source>
</evidence>
<keyword evidence="2 4" id="KW-0238">DNA-binding</keyword>
<dbReference type="AlphaFoldDB" id="A0A9Q1HR62"/>
<name>A0A9Q1HR62_CONCO</name>
<feature type="region of interest" description="Disordered" evidence="5">
    <location>
        <begin position="1"/>
        <end position="57"/>
    </location>
</feature>
<dbReference type="Pfam" id="PF00538">
    <property type="entry name" value="Linker_histone"/>
    <property type="match status" value="1"/>
</dbReference>
<dbReference type="InterPro" id="IPR005819">
    <property type="entry name" value="H1/H5"/>
</dbReference>
<evidence type="ECO:0000256" key="5">
    <source>
        <dbReference type="SAM" id="MobiDB-lite"/>
    </source>
</evidence>
<dbReference type="Gene3D" id="1.10.10.10">
    <property type="entry name" value="Winged helix-like DNA-binding domain superfamily/Winged helix DNA-binding domain"/>
    <property type="match status" value="1"/>
</dbReference>
<accession>A0A9Q1HR62</accession>
<comment type="caution">
    <text evidence="7">The sequence shown here is derived from an EMBL/GenBank/DDBJ whole genome shotgun (WGS) entry which is preliminary data.</text>
</comment>
<evidence type="ECO:0000259" key="6">
    <source>
        <dbReference type="PROSITE" id="PS51504"/>
    </source>
</evidence>
<dbReference type="GO" id="GO:0005634">
    <property type="term" value="C:nucleus"/>
    <property type="evidence" value="ECO:0007669"/>
    <property type="project" value="UniProtKB-SubCell"/>
</dbReference>
<dbReference type="CDD" id="cd00073">
    <property type="entry name" value="H15"/>
    <property type="match status" value="1"/>
</dbReference>
<keyword evidence="1 4" id="KW-0158">Chromosome</keyword>